<evidence type="ECO:0000313" key="4">
    <source>
        <dbReference type="Proteomes" id="UP000886861"/>
    </source>
</evidence>
<keyword evidence="1" id="KW-0560">Oxidoreductase</keyword>
<reference evidence="3" key="1">
    <citation type="submission" date="2020-10" db="EMBL/GenBank/DDBJ databases">
        <authorList>
            <person name="Gilroy R."/>
        </authorList>
    </citation>
    <scope>NUCLEOTIDE SEQUENCE</scope>
    <source>
        <strain evidence="3">CHK186-9395</strain>
    </source>
</reference>
<evidence type="ECO:0000256" key="1">
    <source>
        <dbReference type="ARBA" id="ARBA00023002"/>
    </source>
</evidence>
<dbReference type="PANTHER" id="PTHR42949:SF3">
    <property type="entry name" value="ANAEROBIC GLYCEROL-3-PHOSPHATE DEHYDROGENASE SUBUNIT B"/>
    <property type="match status" value="1"/>
</dbReference>
<dbReference type="PANTHER" id="PTHR42949">
    <property type="entry name" value="ANAEROBIC GLYCEROL-3-PHOSPHATE DEHYDROGENASE SUBUNIT B"/>
    <property type="match status" value="1"/>
</dbReference>
<evidence type="ECO:0000259" key="2">
    <source>
        <dbReference type="Pfam" id="PF07992"/>
    </source>
</evidence>
<proteinExistence type="predicted"/>
<dbReference type="GO" id="GO:0016491">
    <property type="term" value="F:oxidoreductase activity"/>
    <property type="evidence" value="ECO:0007669"/>
    <property type="project" value="UniProtKB-KW"/>
</dbReference>
<feature type="domain" description="FAD/NAD(P)-binding" evidence="2">
    <location>
        <begin position="4"/>
        <end position="302"/>
    </location>
</feature>
<dbReference type="Proteomes" id="UP000886861">
    <property type="component" value="Unassembled WGS sequence"/>
</dbReference>
<accession>A0A9D1NE50</accession>
<dbReference type="SUPFAM" id="SSF51905">
    <property type="entry name" value="FAD/NAD(P)-binding domain"/>
    <property type="match status" value="1"/>
</dbReference>
<dbReference type="Gene3D" id="3.50.50.60">
    <property type="entry name" value="FAD/NAD(P)-binding domain"/>
    <property type="match status" value="2"/>
</dbReference>
<dbReference type="InterPro" id="IPR051691">
    <property type="entry name" value="Metab_Enz_Cyan_OpOx_G3PDH"/>
</dbReference>
<sequence length="404" mass="44579">MKTDVVVIGGGPSGMSAALKAKEQGASVLLIDVEPRLGGILNQCIHNGFGLKHFKEELTGPEYADRLAREVEREGIDVMLNSYVNFIQKNKVYVITPNSQEVIDCGAIVLAAGARERTAGEIYLKGKRLAGVYTAGTVQKMINFYGKLPGKKAVILGSGDIGLIMARRLTLEGVEVKLVCEIMPHSSGLRRNIRQCIEDFNIPLLYNHTVTRVVGKERVEGIYYAEVDENRNIKKETEKFLECDCLLLSVGLIPENSLLPESVQRGKYVIVDDERQTSEDGIFVSGNVLHIHDLADNATEEGEIAGKFAGLHALGKLQKYPKNKIYFSNKISYTMPELVNRKPEGKFTIYMRANANFLKTNIVVSSGGKVIAKKFCVGITTGEMQEIEVDYEQISGDIFVDIGE</sequence>
<dbReference type="PRINTS" id="PR00469">
    <property type="entry name" value="PNDRDTASEII"/>
</dbReference>
<comment type="caution">
    <text evidence="3">The sequence shown here is derived from an EMBL/GenBank/DDBJ whole genome shotgun (WGS) entry which is preliminary data.</text>
</comment>
<dbReference type="PRINTS" id="PR00368">
    <property type="entry name" value="FADPNR"/>
</dbReference>
<dbReference type="Pfam" id="PF07992">
    <property type="entry name" value="Pyr_redox_2"/>
    <property type="match status" value="1"/>
</dbReference>
<organism evidence="3 4">
    <name type="scientific">Candidatus Caccopulliclostridium gallistercoris</name>
    <dbReference type="NCBI Taxonomy" id="2840719"/>
    <lineage>
        <taxon>Bacteria</taxon>
        <taxon>Bacillati</taxon>
        <taxon>Bacillota</taxon>
        <taxon>Clostridia</taxon>
        <taxon>Candidatus Caccopulliclostridium</taxon>
    </lineage>
</organism>
<dbReference type="EMBL" id="DVOJ01000006">
    <property type="protein sequence ID" value="HIV01236.1"/>
    <property type="molecule type" value="Genomic_DNA"/>
</dbReference>
<dbReference type="InterPro" id="IPR036188">
    <property type="entry name" value="FAD/NAD-bd_sf"/>
</dbReference>
<dbReference type="AlphaFoldDB" id="A0A9D1NE50"/>
<evidence type="ECO:0000313" key="3">
    <source>
        <dbReference type="EMBL" id="HIV01236.1"/>
    </source>
</evidence>
<name>A0A9D1NE50_9FIRM</name>
<protein>
    <submittedName>
        <fullName evidence="3">FAD-dependent oxidoreductase</fullName>
    </submittedName>
</protein>
<gene>
    <name evidence="3" type="ORF">IAA62_01610</name>
</gene>
<reference evidence="3" key="2">
    <citation type="journal article" date="2021" name="PeerJ">
        <title>Extensive microbial diversity within the chicken gut microbiome revealed by metagenomics and culture.</title>
        <authorList>
            <person name="Gilroy R."/>
            <person name="Ravi A."/>
            <person name="Getino M."/>
            <person name="Pursley I."/>
            <person name="Horton D.L."/>
            <person name="Alikhan N.F."/>
            <person name="Baker D."/>
            <person name="Gharbi K."/>
            <person name="Hall N."/>
            <person name="Watson M."/>
            <person name="Adriaenssens E.M."/>
            <person name="Foster-Nyarko E."/>
            <person name="Jarju S."/>
            <person name="Secka A."/>
            <person name="Antonio M."/>
            <person name="Oren A."/>
            <person name="Chaudhuri R.R."/>
            <person name="La Ragione R."/>
            <person name="Hildebrand F."/>
            <person name="Pallen M.J."/>
        </authorList>
    </citation>
    <scope>NUCLEOTIDE SEQUENCE</scope>
    <source>
        <strain evidence="3">CHK186-9395</strain>
    </source>
</reference>
<dbReference type="InterPro" id="IPR023753">
    <property type="entry name" value="FAD/NAD-binding_dom"/>
</dbReference>